<dbReference type="SUPFAM" id="SSF53098">
    <property type="entry name" value="Ribonuclease H-like"/>
    <property type="match status" value="1"/>
</dbReference>
<dbReference type="PANTHER" id="PTHR48475:SF2">
    <property type="entry name" value="RIBONUCLEASE H"/>
    <property type="match status" value="1"/>
</dbReference>
<proteinExistence type="predicted"/>
<dbReference type="PANTHER" id="PTHR48475">
    <property type="entry name" value="RIBONUCLEASE H"/>
    <property type="match status" value="1"/>
</dbReference>
<dbReference type="InterPro" id="IPR036397">
    <property type="entry name" value="RNaseH_sf"/>
</dbReference>
<keyword evidence="1" id="KW-0812">Transmembrane</keyword>
<keyword evidence="1" id="KW-0472">Membrane</keyword>
<keyword evidence="1" id="KW-1133">Transmembrane helix</keyword>
<dbReference type="RefSeq" id="XP_056687880.1">
    <property type="nucleotide sequence ID" value="XM_056831902.1"/>
</dbReference>
<protein>
    <recommendedName>
        <fullName evidence="4">Integrase catalytic domain-containing protein</fullName>
    </recommendedName>
</protein>
<evidence type="ECO:0008006" key="4">
    <source>
        <dbReference type="Google" id="ProtNLM"/>
    </source>
</evidence>
<organism evidence="2 3">
    <name type="scientific">Spinacia oleracea</name>
    <name type="common">Spinach</name>
    <dbReference type="NCBI Taxonomy" id="3562"/>
    <lineage>
        <taxon>Eukaryota</taxon>
        <taxon>Viridiplantae</taxon>
        <taxon>Streptophyta</taxon>
        <taxon>Embryophyta</taxon>
        <taxon>Tracheophyta</taxon>
        <taxon>Spermatophyta</taxon>
        <taxon>Magnoliopsida</taxon>
        <taxon>eudicotyledons</taxon>
        <taxon>Gunneridae</taxon>
        <taxon>Pentapetalae</taxon>
        <taxon>Caryophyllales</taxon>
        <taxon>Chenopodiaceae</taxon>
        <taxon>Chenopodioideae</taxon>
        <taxon>Anserineae</taxon>
        <taxon>Spinacia</taxon>
    </lineage>
</organism>
<dbReference type="Proteomes" id="UP000813463">
    <property type="component" value="Chromosome 6"/>
</dbReference>
<gene>
    <name evidence="3" type="primary">LOC130462918</name>
</gene>
<reference evidence="3" key="2">
    <citation type="submission" date="2025-08" db="UniProtKB">
        <authorList>
            <consortium name="RefSeq"/>
        </authorList>
    </citation>
    <scope>IDENTIFICATION</scope>
    <source>
        <tissue evidence="3">Leaf</tissue>
    </source>
</reference>
<dbReference type="Gene3D" id="3.30.420.10">
    <property type="entry name" value="Ribonuclease H-like superfamily/Ribonuclease H"/>
    <property type="match status" value="1"/>
</dbReference>
<dbReference type="GeneID" id="130462918"/>
<evidence type="ECO:0000313" key="2">
    <source>
        <dbReference type="Proteomes" id="UP000813463"/>
    </source>
</evidence>
<dbReference type="InterPro" id="IPR012337">
    <property type="entry name" value="RNaseH-like_sf"/>
</dbReference>
<accession>A0ABM3QWY6</accession>
<evidence type="ECO:0000256" key="1">
    <source>
        <dbReference type="SAM" id="Phobius"/>
    </source>
</evidence>
<reference evidence="2" key="1">
    <citation type="journal article" date="2021" name="Nat. Commun.">
        <title>Genomic analyses provide insights into spinach domestication and the genetic basis of agronomic traits.</title>
        <authorList>
            <person name="Cai X."/>
            <person name="Sun X."/>
            <person name="Xu C."/>
            <person name="Sun H."/>
            <person name="Wang X."/>
            <person name="Ge C."/>
            <person name="Zhang Z."/>
            <person name="Wang Q."/>
            <person name="Fei Z."/>
            <person name="Jiao C."/>
            <person name="Wang Q."/>
        </authorList>
    </citation>
    <scope>NUCLEOTIDE SEQUENCE [LARGE SCALE GENOMIC DNA]</scope>
    <source>
        <strain evidence="2">cv. Varoflay</strain>
    </source>
</reference>
<sequence>MGKETDCPEEKSCSYDFKRFKIMVAMNLLVFCLCFDSMKFFQKKFTGLQLFQAIYETFYLYSHHFLMNHTTNTPPAIVYTRRKKQKPLEAAAVQVKLAHLSVCHPQSNGQAEAANKQILAALKKKLEDYKGKWADLMPEILWCNRTSVKEATGESPFKLSYGSEAVIPAKMALPTMRIQHYDEERNDQLLRHQLDFMPEIRMKEEISSAAYKSRMS</sequence>
<feature type="transmembrane region" description="Helical" evidence="1">
    <location>
        <begin position="20"/>
        <end position="41"/>
    </location>
</feature>
<name>A0ABM3QWY6_SPIOL</name>
<evidence type="ECO:0000313" key="3">
    <source>
        <dbReference type="RefSeq" id="XP_056687880.1"/>
    </source>
</evidence>
<keyword evidence="2" id="KW-1185">Reference proteome</keyword>